<keyword evidence="2" id="KW-0663">Pyridoxal phosphate</keyword>
<comment type="caution">
    <text evidence="4">The sequence shown here is derived from an EMBL/GenBank/DDBJ whole genome shotgun (WGS) entry which is preliminary data.</text>
</comment>
<dbReference type="EMBL" id="BAABJQ010000007">
    <property type="protein sequence ID" value="GAA5185261.1"/>
    <property type="molecule type" value="Genomic_DNA"/>
</dbReference>
<keyword evidence="5" id="KW-1185">Reference proteome</keyword>
<dbReference type="Pfam" id="PF00291">
    <property type="entry name" value="PALP"/>
    <property type="match status" value="1"/>
</dbReference>
<dbReference type="SUPFAM" id="SSF53686">
    <property type="entry name" value="Tryptophan synthase beta subunit-like PLP-dependent enzymes"/>
    <property type="match status" value="1"/>
</dbReference>
<name>A0ABP9RSZ3_9ACTN</name>
<evidence type="ECO:0000313" key="5">
    <source>
        <dbReference type="Proteomes" id="UP001501570"/>
    </source>
</evidence>
<reference evidence="5" key="1">
    <citation type="journal article" date="2019" name="Int. J. Syst. Evol. Microbiol.">
        <title>The Global Catalogue of Microorganisms (GCM) 10K type strain sequencing project: providing services to taxonomists for standard genome sequencing and annotation.</title>
        <authorList>
            <consortium name="The Broad Institute Genomics Platform"/>
            <consortium name="The Broad Institute Genome Sequencing Center for Infectious Disease"/>
            <person name="Wu L."/>
            <person name="Ma J."/>
        </authorList>
    </citation>
    <scope>NUCLEOTIDE SEQUENCE [LARGE SCALE GENOMIC DNA]</scope>
    <source>
        <strain evidence="5">JCM 18304</strain>
    </source>
</reference>
<dbReference type="InterPro" id="IPR050214">
    <property type="entry name" value="Cys_Synth/Cystath_Beta-Synth"/>
</dbReference>
<dbReference type="PANTHER" id="PTHR10314">
    <property type="entry name" value="CYSTATHIONINE BETA-SYNTHASE"/>
    <property type="match status" value="1"/>
</dbReference>
<evidence type="ECO:0000259" key="3">
    <source>
        <dbReference type="Pfam" id="PF00291"/>
    </source>
</evidence>
<gene>
    <name evidence="4" type="ORF">GCM10023322_28710</name>
</gene>
<organism evidence="4 5">
    <name type="scientific">Rugosimonospora acidiphila</name>
    <dbReference type="NCBI Taxonomy" id="556531"/>
    <lineage>
        <taxon>Bacteria</taxon>
        <taxon>Bacillati</taxon>
        <taxon>Actinomycetota</taxon>
        <taxon>Actinomycetes</taxon>
        <taxon>Micromonosporales</taxon>
        <taxon>Micromonosporaceae</taxon>
        <taxon>Rugosimonospora</taxon>
    </lineage>
</organism>
<evidence type="ECO:0000313" key="4">
    <source>
        <dbReference type="EMBL" id="GAA5185261.1"/>
    </source>
</evidence>
<sequence>MSRAISPVRGAVAGLVGNTPLTRLSAISAELTHTLWAKCEFMNPLGSVKDRIANFMIEEAVRDGQLRPGGTIVEATGGNTGVALAAVGATRGHRVVLTMSDKIGPDKVALLHAWGAEVVICDHRAAAGSDHHFVSMARTIAAETPDSYLVGQFDNPRNVEAHRRTTGPEIYAALDGHVGAFVAGVGTGGTLMGAGGYLRQRDPAVRVVLADPAGSILAGAVTGEPVEPHSYLVEGIGSDFLPGLFEPSLITDAVTVTDHESFFMCLRLQREEGLFVGGSAGCAVAAARKFAETLDGPPTNIVAVLPETGTRAMATLYSASWRAQHGLTDLGE</sequence>
<dbReference type="InterPro" id="IPR036052">
    <property type="entry name" value="TrpB-like_PALP_sf"/>
</dbReference>
<evidence type="ECO:0000256" key="2">
    <source>
        <dbReference type="ARBA" id="ARBA00022898"/>
    </source>
</evidence>
<feature type="domain" description="Tryptophan synthase beta chain-like PALP" evidence="3">
    <location>
        <begin position="14"/>
        <end position="306"/>
    </location>
</feature>
<dbReference type="Gene3D" id="3.40.50.1100">
    <property type="match status" value="2"/>
</dbReference>
<dbReference type="InterPro" id="IPR001926">
    <property type="entry name" value="TrpB-like_PALP"/>
</dbReference>
<dbReference type="Proteomes" id="UP001501570">
    <property type="component" value="Unassembled WGS sequence"/>
</dbReference>
<comment type="cofactor">
    <cofactor evidence="1">
        <name>pyridoxal 5'-phosphate</name>
        <dbReference type="ChEBI" id="CHEBI:597326"/>
    </cofactor>
</comment>
<protein>
    <submittedName>
        <fullName evidence="4">Pyridoxal-phosphate dependent enzyme</fullName>
    </submittedName>
</protein>
<dbReference type="CDD" id="cd01561">
    <property type="entry name" value="CBS_like"/>
    <property type="match status" value="1"/>
</dbReference>
<dbReference type="RefSeq" id="WP_345629775.1">
    <property type="nucleotide sequence ID" value="NZ_BAABJQ010000007.1"/>
</dbReference>
<proteinExistence type="predicted"/>
<evidence type="ECO:0000256" key="1">
    <source>
        <dbReference type="ARBA" id="ARBA00001933"/>
    </source>
</evidence>
<accession>A0ABP9RSZ3</accession>